<keyword evidence="5" id="KW-0472">Membrane</keyword>
<dbReference type="InterPro" id="IPR025991">
    <property type="entry name" value="Chemoreceptor_zinc-bind_dom"/>
</dbReference>
<evidence type="ECO:0000256" key="1">
    <source>
        <dbReference type="ARBA" id="ARBA00023224"/>
    </source>
</evidence>
<dbReference type="Proteomes" id="UP000019322">
    <property type="component" value="Chromosome"/>
</dbReference>
<evidence type="ECO:0000256" key="4">
    <source>
        <dbReference type="SAM" id="Coils"/>
    </source>
</evidence>
<dbReference type="KEGG" id="smul:SMUL_0747"/>
<dbReference type="InterPro" id="IPR004090">
    <property type="entry name" value="Chemotax_Me-accpt_rcpt"/>
</dbReference>
<dbReference type="EMBL" id="CP007201">
    <property type="protein sequence ID" value="AHJ12016.1"/>
    <property type="molecule type" value="Genomic_DNA"/>
</dbReference>
<keyword evidence="5" id="KW-1133">Transmembrane helix</keyword>
<feature type="coiled-coil region" evidence="4">
    <location>
        <begin position="452"/>
        <end position="479"/>
    </location>
</feature>
<dbReference type="Gene3D" id="1.10.287.950">
    <property type="entry name" value="Methyl-accepting chemotaxis protein"/>
    <property type="match status" value="1"/>
</dbReference>
<dbReference type="RefSeq" id="WP_025343924.1">
    <property type="nucleotide sequence ID" value="NZ_CP007201.1"/>
</dbReference>
<evidence type="ECO:0000256" key="3">
    <source>
        <dbReference type="PROSITE-ProRule" id="PRU00284"/>
    </source>
</evidence>
<dbReference type="SUPFAM" id="SSF58104">
    <property type="entry name" value="Methyl-accepting chemotaxis protein (MCP) signaling domain"/>
    <property type="match status" value="1"/>
</dbReference>
<feature type="transmembrane region" description="Helical" evidence="5">
    <location>
        <begin position="187"/>
        <end position="208"/>
    </location>
</feature>
<keyword evidence="5" id="KW-0812">Transmembrane</keyword>
<feature type="domain" description="Methyl-accepting transducer" evidence="6">
    <location>
        <begin position="308"/>
        <end position="476"/>
    </location>
</feature>
<organism evidence="8 9">
    <name type="scientific">Sulfurospirillum multivorans (strain DM 12446 / JCM 15788 / NBRC 109480)</name>
    <dbReference type="NCBI Taxonomy" id="1150621"/>
    <lineage>
        <taxon>Bacteria</taxon>
        <taxon>Pseudomonadati</taxon>
        <taxon>Campylobacterota</taxon>
        <taxon>Epsilonproteobacteria</taxon>
        <taxon>Campylobacterales</taxon>
        <taxon>Sulfurospirillaceae</taxon>
        <taxon>Sulfurospirillum</taxon>
    </lineage>
</organism>
<dbReference type="Gene3D" id="1.20.120.30">
    <property type="entry name" value="Aspartate receptor, ligand-binding domain"/>
    <property type="match status" value="1"/>
</dbReference>
<evidence type="ECO:0000259" key="7">
    <source>
        <dbReference type="PROSITE" id="PS50885"/>
    </source>
</evidence>
<accession>A0AA86AK49</accession>
<evidence type="ECO:0000259" key="6">
    <source>
        <dbReference type="PROSITE" id="PS50111"/>
    </source>
</evidence>
<dbReference type="Pfam" id="PF00672">
    <property type="entry name" value="HAMP"/>
    <property type="match status" value="1"/>
</dbReference>
<dbReference type="AlphaFoldDB" id="A0AA86AK49"/>
<dbReference type="PANTHER" id="PTHR32089">
    <property type="entry name" value="METHYL-ACCEPTING CHEMOTAXIS PROTEIN MCPB"/>
    <property type="match status" value="1"/>
</dbReference>
<dbReference type="InterPro" id="IPR004089">
    <property type="entry name" value="MCPsignal_dom"/>
</dbReference>
<keyword evidence="1 3" id="KW-0807">Transducer</keyword>
<dbReference type="Pfam" id="PF13682">
    <property type="entry name" value="CZB"/>
    <property type="match status" value="1"/>
</dbReference>
<dbReference type="CDD" id="cd06225">
    <property type="entry name" value="HAMP"/>
    <property type="match status" value="1"/>
</dbReference>
<dbReference type="GO" id="GO:0004888">
    <property type="term" value="F:transmembrane signaling receptor activity"/>
    <property type="evidence" value="ECO:0007669"/>
    <property type="project" value="InterPro"/>
</dbReference>
<evidence type="ECO:0000313" key="8">
    <source>
        <dbReference type="EMBL" id="AHJ12016.1"/>
    </source>
</evidence>
<evidence type="ECO:0000256" key="2">
    <source>
        <dbReference type="ARBA" id="ARBA00029447"/>
    </source>
</evidence>
<gene>
    <name evidence="8" type="ORF">SMUL_0747</name>
</gene>
<dbReference type="GO" id="GO:0006935">
    <property type="term" value="P:chemotaxis"/>
    <property type="evidence" value="ECO:0007669"/>
    <property type="project" value="InterPro"/>
</dbReference>
<dbReference type="PRINTS" id="PR00260">
    <property type="entry name" value="CHEMTRNSDUCR"/>
</dbReference>
<dbReference type="Pfam" id="PF00015">
    <property type="entry name" value="MCPsignal"/>
    <property type="match status" value="1"/>
</dbReference>
<evidence type="ECO:0000256" key="5">
    <source>
        <dbReference type="SAM" id="Phobius"/>
    </source>
</evidence>
<dbReference type="InterPro" id="IPR003660">
    <property type="entry name" value="HAMP_dom"/>
</dbReference>
<evidence type="ECO:0000313" key="9">
    <source>
        <dbReference type="Proteomes" id="UP000019322"/>
    </source>
</evidence>
<dbReference type="Gene3D" id="6.10.340.10">
    <property type="match status" value="1"/>
</dbReference>
<sequence>MTIKLRLILTAILSVLVVALVIGVSFVTINAVQIKGDLYTKIILSKDLLADILPPPEYIIETRLITYAMLTSDRAQIAELKTKLLALKKDFMDRQGYWLESDVEPTMKQLVRNEIKNSALNYFEITEKEFLPAIDTHDLDKAQALVLGKLKTAYDTHRSYIDQLVILANQHAQNDEARADSALKTGFITLLLTALLGVFLLLAILGFTNTTILKNINRLKSIAASLASEQGDLSSRLPIESSDEIAQTSRNFNLLFDKFEHNVHLAKEEEQKIKEAHEQIHQHMKRSQLMISLTDLMSEGAIHGSLAIQSTMQTTIGTLQSILELNDQTSIVVQNVHQSTDQIISSMESIVVKIDDTRTNANGVKHSTQEIAQVIALIKDISDQTNLLALNAAIEAARAGEHGRGFAVVADEVRKLAERTQKATTEVEATINILKQNAETMVESSESTEAYVKSSVEEVECFKERLQELTTNADTIRRENLLISYDIFIELAKLDHIIFKLNAYNTLFKNDEKATFGDHHQCRLGKWYEMGDGKKAFSSVASYPLLEEPHHSVHEKVRASLACIAKGSCVEEAEKILENFRAVELKSKELFTILDHMVTEAKRL</sequence>
<dbReference type="GO" id="GO:0016020">
    <property type="term" value="C:membrane"/>
    <property type="evidence" value="ECO:0007669"/>
    <property type="project" value="InterPro"/>
</dbReference>
<dbReference type="SMART" id="SM00283">
    <property type="entry name" value="MA"/>
    <property type="match status" value="1"/>
</dbReference>
<dbReference type="GO" id="GO:0007165">
    <property type="term" value="P:signal transduction"/>
    <property type="evidence" value="ECO:0007669"/>
    <property type="project" value="UniProtKB-KW"/>
</dbReference>
<proteinExistence type="inferred from homology"/>
<keyword evidence="4" id="KW-0175">Coiled coil</keyword>
<protein>
    <submittedName>
        <fullName evidence="8">Methyl-accepting chemotaxis signal transduction protein</fullName>
    </submittedName>
</protein>
<dbReference type="SMART" id="SM00304">
    <property type="entry name" value="HAMP"/>
    <property type="match status" value="1"/>
</dbReference>
<dbReference type="PROSITE" id="PS50885">
    <property type="entry name" value="HAMP"/>
    <property type="match status" value="1"/>
</dbReference>
<comment type="similarity">
    <text evidence="2">Belongs to the methyl-accepting chemotaxis (MCP) protein family.</text>
</comment>
<dbReference type="PANTHER" id="PTHR32089:SF112">
    <property type="entry name" value="LYSOZYME-LIKE PROTEIN-RELATED"/>
    <property type="match status" value="1"/>
</dbReference>
<feature type="domain" description="HAMP" evidence="7">
    <location>
        <begin position="210"/>
        <end position="264"/>
    </location>
</feature>
<reference evidence="8 9" key="1">
    <citation type="journal article" date="2014" name="Environ. Microbiol.">
        <title>Insights into organohalide respiration and the versatile catabolism of Sulfurospirillum multivorans gained from comparative genomics and physiological studies.</title>
        <authorList>
            <person name="Goris T."/>
            <person name="Schubert T."/>
            <person name="Gadkari J."/>
            <person name="Wubet T."/>
            <person name="Tarkka M."/>
            <person name="Buscot F."/>
            <person name="Adrian L."/>
            <person name="Diekert G."/>
        </authorList>
    </citation>
    <scope>NUCLEOTIDE SEQUENCE [LARGE SCALE GENOMIC DNA]</scope>
    <source>
        <strain evidence="9">DM 12446 / JCM 15788 / NBRC 109480</strain>
    </source>
</reference>
<dbReference type="PROSITE" id="PS50111">
    <property type="entry name" value="CHEMOTAXIS_TRANSDUC_2"/>
    <property type="match status" value="1"/>
</dbReference>
<name>A0AA86AK49_SULMK</name>